<evidence type="ECO:0000313" key="2">
    <source>
        <dbReference type="Proteomes" id="UP000308600"/>
    </source>
</evidence>
<reference evidence="1 2" key="1">
    <citation type="journal article" date="2019" name="Nat. Ecol. Evol.">
        <title>Megaphylogeny resolves global patterns of mushroom evolution.</title>
        <authorList>
            <person name="Varga T."/>
            <person name="Krizsan K."/>
            <person name="Foldi C."/>
            <person name="Dima B."/>
            <person name="Sanchez-Garcia M."/>
            <person name="Sanchez-Ramirez S."/>
            <person name="Szollosi G.J."/>
            <person name="Szarkandi J.G."/>
            <person name="Papp V."/>
            <person name="Albert L."/>
            <person name="Andreopoulos W."/>
            <person name="Angelini C."/>
            <person name="Antonin V."/>
            <person name="Barry K.W."/>
            <person name="Bougher N.L."/>
            <person name="Buchanan P."/>
            <person name="Buyck B."/>
            <person name="Bense V."/>
            <person name="Catcheside P."/>
            <person name="Chovatia M."/>
            <person name="Cooper J."/>
            <person name="Damon W."/>
            <person name="Desjardin D."/>
            <person name="Finy P."/>
            <person name="Geml J."/>
            <person name="Haridas S."/>
            <person name="Hughes K."/>
            <person name="Justo A."/>
            <person name="Karasinski D."/>
            <person name="Kautmanova I."/>
            <person name="Kiss B."/>
            <person name="Kocsube S."/>
            <person name="Kotiranta H."/>
            <person name="LaButti K.M."/>
            <person name="Lechner B.E."/>
            <person name="Liimatainen K."/>
            <person name="Lipzen A."/>
            <person name="Lukacs Z."/>
            <person name="Mihaltcheva S."/>
            <person name="Morgado L.N."/>
            <person name="Niskanen T."/>
            <person name="Noordeloos M.E."/>
            <person name="Ohm R.A."/>
            <person name="Ortiz-Santana B."/>
            <person name="Ovrebo C."/>
            <person name="Racz N."/>
            <person name="Riley R."/>
            <person name="Savchenko A."/>
            <person name="Shiryaev A."/>
            <person name="Soop K."/>
            <person name="Spirin V."/>
            <person name="Szebenyi C."/>
            <person name="Tomsovsky M."/>
            <person name="Tulloss R.E."/>
            <person name="Uehling J."/>
            <person name="Grigoriev I.V."/>
            <person name="Vagvolgyi C."/>
            <person name="Papp T."/>
            <person name="Martin F.M."/>
            <person name="Miettinen O."/>
            <person name="Hibbett D.S."/>
            <person name="Nagy L.G."/>
        </authorList>
    </citation>
    <scope>NUCLEOTIDE SEQUENCE [LARGE SCALE GENOMIC DNA]</scope>
    <source>
        <strain evidence="1 2">NL-1719</strain>
    </source>
</reference>
<keyword evidence="2" id="KW-1185">Reference proteome</keyword>
<evidence type="ECO:0000313" key="1">
    <source>
        <dbReference type="EMBL" id="TFK59179.1"/>
    </source>
</evidence>
<name>A0ACD3A1J4_9AGAR</name>
<protein>
    <submittedName>
        <fullName evidence="1">Uncharacterized protein</fullName>
    </submittedName>
</protein>
<accession>A0ACD3A1J4</accession>
<sequence>MSPKGCRFESCGAHIFGCSFQFFAILAGVLISRSWPGPTSVSRPPTGITPMITVQHDPSTQAPYWWYPFSGNHVHTRSGGTRSSRLF</sequence>
<organism evidence="1 2">
    <name type="scientific">Pluteus cervinus</name>
    <dbReference type="NCBI Taxonomy" id="181527"/>
    <lineage>
        <taxon>Eukaryota</taxon>
        <taxon>Fungi</taxon>
        <taxon>Dikarya</taxon>
        <taxon>Basidiomycota</taxon>
        <taxon>Agaricomycotina</taxon>
        <taxon>Agaricomycetes</taxon>
        <taxon>Agaricomycetidae</taxon>
        <taxon>Agaricales</taxon>
        <taxon>Pluteineae</taxon>
        <taxon>Pluteaceae</taxon>
        <taxon>Pluteus</taxon>
    </lineage>
</organism>
<dbReference type="EMBL" id="ML209057">
    <property type="protein sequence ID" value="TFK59179.1"/>
    <property type="molecule type" value="Genomic_DNA"/>
</dbReference>
<gene>
    <name evidence="1" type="ORF">BDN72DRAFT_628250</name>
</gene>
<dbReference type="Proteomes" id="UP000308600">
    <property type="component" value="Unassembled WGS sequence"/>
</dbReference>
<proteinExistence type="predicted"/>